<name>A0A428Z0P0_KIBAR</name>
<organism evidence="8 9">
    <name type="scientific">Kibdelosporangium aridum</name>
    <dbReference type="NCBI Taxonomy" id="2030"/>
    <lineage>
        <taxon>Bacteria</taxon>
        <taxon>Bacillati</taxon>
        <taxon>Actinomycetota</taxon>
        <taxon>Actinomycetes</taxon>
        <taxon>Pseudonocardiales</taxon>
        <taxon>Pseudonocardiaceae</taxon>
        <taxon>Kibdelosporangium</taxon>
    </lineage>
</organism>
<evidence type="ECO:0000256" key="4">
    <source>
        <dbReference type="PROSITE-ProRule" id="PRU01363"/>
    </source>
</evidence>
<dbReference type="PANTHER" id="PTHR43775:SF37">
    <property type="entry name" value="SI:DKEY-61P9.11"/>
    <property type="match status" value="1"/>
</dbReference>
<dbReference type="SMART" id="SM01294">
    <property type="entry name" value="PKS_PP_betabranch"/>
    <property type="match status" value="1"/>
</dbReference>
<dbReference type="Gene3D" id="3.40.366.10">
    <property type="entry name" value="Malonyl-Coenzyme A Acyl Carrier Protein, domain 2"/>
    <property type="match status" value="1"/>
</dbReference>
<feature type="active site" description="Proton donor; for dehydratase activity" evidence="4">
    <location>
        <position position="1088"/>
    </location>
</feature>
<proteinExistence type="predicted"/>
<feature type="region of interest" description="C-terminal hotdog fold" evidence="4">
    <location>
        <begin position="1030"/>
        <end position="1168"/>
    </location>
</feature>
<dbReference type="SMART" id="SM00826">
    <property type="entry name" value="PKS_DH"/>
    <property type="match status" value="1"/>
</dbReference>
<reference evidence="8 9" key="1">
    <citation type="submission" date="2018-05" db="EMBL/GenBank/DDBJ databases">
        <title>Evolution of GPA BGCs.</title>
        <authorList>
            <person name="Waglechner N."/>
            <person name="Wright G.D."/>
        </authorList>
    </citation>
    <scope>NUCLEOTIDE SEQUENCE [LARGE SCALE GENOMIC DNA]</scope>
    <source>
        <strain evidence="8 9">A82846</strain>
    </source>
</reference>
<evidence type="ECO:0000259" key="7">
    <source>
        <dbReference type="PROSITE" id="PS52019"/>
    </source>
</evidence>
<dbReference type="InterPro" id="IPR020807">
    <property type="entry name" value="PKS_DH"/>
</dbReference>
<dbReference type="InterPro" id="IPR016035">
    <property type="entry name" value="Acyl_Trfase/lysoPLipase"/>
</dbReference>
<dbReference type="Pfam" id="PF00698">
    <property type="entry name" value="Acyl_transf_1"/>
    <property type="match status" value="1"/>
</dbReference>
<feature type="domain" description="Carrier" evidence="5">
    <location>
        <begin position="1650"/>
        <end position="1727"/>
    </location>
</feature>
<dbReference type="Gene3D" id="3.30.70.250">
    <property type="entry name" value="Malonyl-CoA ACP transacylase, ACP-binding"/>
    <property type="match status" value="1"/>
</dbReference>
<dbReference type="GO" id="GO:0005886">
    <property type="term" value="C:plasma membrane"/>
    <property type="evidence" value="ECO:0007669"/>
    <property type="project" value="TreeGrafter"/>
</dbReference>
<dbReference type="InterPro" id="IPR014043">
    <property type="entry name" value="Acyl_transferase_dom"/>
</dbReference>
<sequence length="1738" mass="185550">MSCRLAGDIESPAELWRFLVAGRSAVSEVPEQRWAAYAAASPENAAALRKATRFGSYMSDITGFDAGFFGISPREAELMDPQQRMALELAWEALEHAGIAPDSLAGSDTGVFVGVGADDYGRRLLEDLPSIEARTGIGGAYCAVPNRVSYTLDLRGSSFAVDTACSSSLVAMHTACQSLRLGEIPLAIAGGVMIMAGPGLTLVLDAAGATSKDGRSKSFDAAADGYGRGEGCGMVVLKRLSDAQRDGDRVLALIRGSAVHQDGKTNGIMAPSEEAQAHLLRRVYQASGIPPATIDYVEAHGTGTKLGDPQEVRALATVVGAGRSADEPCLIGSVKTNVGHLEAGAGVVGVIKAVLALGAAQLPPSLNFTTPNPEIPWDTAGLEVVTELRPWPEHDHPRRAGVSGYGYGGTIAHVILEQAPDEDSAIHNGHSHTSDRSDADFAAGRTVYPLSAGSAAGLAAYAGKLADWLTDEGREVPVADVGHTLAHRRSHLAYRAGVVAAGRAELVDRLRALAAGEPAEGVQTSAVARDAGAVWVFSGHGSQWIGMGRELLADDPMLGKVLDQIEPIFLEEIGFSPRQALMDGDFESVERIQPLIFAMQVGLAEVWRSYGVTPAAVLGHSVGEIAAAVVAGVFDLADGARLICRRSKLLRQVAGQGAMAMVGLPFEEVTRGLADRTDVVAAISASPVSSVVSGETTAIEQLVEQWGQEGLYVRKVASDVAFHSGQMDPLLGELVSSVADLVPAEPKIPVYSTALADPRSDAARDGHYWAMNLREPVRFADAITAAGQDGHRVFIEISTHPVVTHSITETLEENRITDGIVLPTLRRGRPELPAMLAAVAALYCAGGRVDWNALQYDGMLAELPRIAWQHASHWFTPPRRGTSTVHRQHNVDDHVLLGGSSVVNSTTSIEMWHTRLDETTRPYPGRHPVRDVEIVPAAVLLNTFAAIARGGTDAVKPVALTDVTLRTPVTADTPREIQLVRQEGSIHLNSRRIGEDTDESWLTHTTATIAPPPDRPERVLPLGGISVPNGQKLAPGFVIDELASVGVAAMGFHWEVQHLSRGDGALLARVRASMADQPVPTTWASLLDAALSIASVVFPGPQLLRMPAHIREFVVTGPPPADAVIVVRTVPGPDRADTVDVEIATTAGQVLVRMSGLRYGLLDGDPGAHNSPRRLVHQMQWRPFELSDEDTLTTGTIAVVGSARFANAVGRHWPGVEVLAFSSPSELAADRDQLGVCAAVVVAPESSLDNNAATWLLISTANEILSWDIRPPVWTVTRGVRNASTRDSLAHGALWGLSRVLTTEYGDFYRGTVDMTADEIEAGEAKNLLSVIRAGQRDDIIALHDKDISVARLTAVEGEEIRGNVECRPDGTYLITGGLGVLGLRVADWLAGRGARRLILAGRTALPPRREWDHITDPDTLRQVGMLRSLEARGVTVRPVALDIADPLQARRLLNPTEWDMPPVRGIVHAAGVLDNRLARDVDEESLRRVMRPKVDGAMVLHELFPPGSVDFMVLFSSAGLLLGLPGQTTYAAANAYLDALAAHRRSGGHTDTISLGWTSWRGLGMSTSSEIIDAELNARGTGDIKAAEAFDAWDFAWRQGIGYAAVFTTIPPEPGAVRPALLAELAVPEPLDGEQESGEAPWSEFSAHELREYLTDQVRAQVSAEMRLPPADLDLNRPLVELGLDSMMTLVVRQRLQKQLRVSLPSTLLWNRPTVAAVGEYLTELVTAQSETVGASS</sequence>
<dbReference type="SMART" id="SM00827">
    <property type="entry name" value="PKS_AT"/>
    <property type="match status" value="1"/>
</dbReference>
<dbReference type="InterPro" id="IPR016036">
    <property type="entry name" value="Malonyl_transacylase_ACP-bd"/>
</dbReference>
<dbReference type="InterPro" id="IPR009081">
    <property type="entry name" value="PP-bd_ACP"/>
</dbReference>
<dbReference type="OrthoDB" id="9778690at2"/>
<dbReference type="InterPro" id="IPR016039">
    <property type="entry name" value="Thiolase-like"/>
</dbReference>
<feature type="region of interest" description="N-terminal hotdog fold" evidence="4">
    <location>
        <begin position="894"/>
        <end position="1016"/>
    </location>
</feature>
<dbReference type="Proteomes" id="UP000287547">
    <property type="component" value="Unassembled WGS sequence"/>
</dbReference>
<dbReference type="EMBL" id="QHKI01000039">
    <property type="protein sequence ID" value="RSM77822.1"/>
    <property type="molecule type" value="Genomic_DNA"/>
</dbReference>
<evidence type="ECO:0000256" key="3">
    <source>
        <dbReference type="ARBA" id="ARBA00022679"/>
    </source>
</evidence>
<dbReference type="InterPro" id="IPR018201">
    <property type="entry name" value="Ketoacyl_synth_AS"/>
</dbReference>
<evidence type="ECO:0000259" key="5">
    <source>
        <dbReference type="PROSITE" id="PS50075"/>
    </source>
</evidence>
<dbReference type="SMART" id="SM00823">
    <property type="entry name" value="PKS_PP"/>
    <property type="match status" value="1"/>
</dbReference>
<dbReference type="InterPro" id="IPR036291">
    <property type="entry name" value="NAD(P)-bd_dom_sf"/>
</dbReference>
<dbReference type="CDD" id="cd08955">
    <property type="entry name" value="KR_2_FAS_SDR_x"/>
    <property type="match status" value="1"/>
</dbReference>
<dbReference type="Gene3D" id="3.40.47.10">
    <property type="match status" value="1"/>
</dbReference>
<dbReference type="PANTHER" id="PTHR43775">
    <property type="entry name" value="FATTY ACID SYNTHASE"/>
    <property type="match status" value="1"/>
</dbReference>
<dbReference type="PROSITE" id="PS52004">
    <property type="entry name" value="KS3_2"/>
    <property type="match status" value="1"/>
</dbReference>
<dbReference type="InterPro" id="IPR013968">
    <property type="entry name" value="PKS_KR"/>
</dbReference>
<feature type="domain" description="Ketosynthase family 3 (KS3)" evidence="6">
    <location>
        <begin position="1"/>
        <end position="418"/>
    </location>
</feature>
<accession>A0A428Z0P0</accession>
<dbReference type="GO" id="GO:0005737">
    <property type="term" value="C:cytoplasm"/>
    <property type="evidence" value="ECO:0007669"/>
    <property type="project" value="TreeGrafter"/>
</dbReference>
<gene>
    <name evidence="8" type="ORF">DMH04_34245</name>
</gene>
<dbReference type="Pfam" id="PF08659">
    <property type="entry name" value="KR"/>
    <property type="match status" value="1"/>
</dbReference>
<dbReference type="PROSITE" id="PS50075">
    <property type="entry name" value="CARRIER"/>
    <property type="match status" value="1"/>
</dbReference>
<comment type="caution">
    <text evidence="8">The sequence shown here is derived from an EMBL/GenBank/DDBJ whole genome shotgun (WGS) entry which is preliminary data.</text>
</comment>
<dbReference type="Gene3D" id="1.10.1200.10">
    <property type="entry name" value="ACP-like"/>
    <property type="match status" value="1"/>
</dbReference>
<dbReference type="SUPFAM" id="SSF51735">
    <property type="entry name" value="NAD(P)-binding Rossmann-fold domains"/>
    <property type="match status" value="2"/>
</dbReference>
<dbReference type="Gene3D" id="3.40.50.720">
    <property type="entry name" value="NAD(P)-binding Rossmann-like Domain"/>
    <property type="match status" value="1"/>
</dbReference>
<evidence type="ECO:0000259" key="6">
    <source>
        <dbReference type="PROSITE" id="PS52004"/>
    </source>
</evidence>
<dbReference type="SMART" id="SM00822">
    <property type="entry name" value="PKS_KR"/>
    <property type="match status" value="1"/>
</dbReference>
<dbReference type="SUPFAM" id="SSF55048">
    <property type="entry name" value="Probable ACP-binding domain of malonyl-CoA ACP transacylase"/>
    <property type="match status" value="1"/>
</dbReference>
<dbReference type="SUPFAM" id="SSF47336">
    <property type="entry name" value="ACP-like"/>
    <property type="match status" value="1"/>
</dbReference>
<dbReference type="Pfam" id="PF02801">
    <property type="entry name" value="Ketoacyl-synt_C"/>
    <property type="match status" value="1"/>
</dbReference>
<dbReference type="Pfam" id="PF00550">
    <property type="entry name" value="PP-binding"/>
    <property type="match status" value="1"/>
</dbReference>
<dbReference type="InterPro" id="IPR049900">
    <property type="entry name" value="PKS_mFAS_DH"/>
</dbReference>
<dbReference type="GO" id="GO:0031177">
    <property type="term" value="F:phosphopantetheine binding"/>
    <property type="evidence" value="ECO:0007669"/>
    <property type="project" value="InterPro"/>
</dbReference>
<dbReference type="GO" id="GO:0006633">
    <property type="term" value="P:fatty acid biosynthetic process"/>
    <property type="evidence" value="ECO:0007669"/>
    <property type="project" value="InterPro"/>
</dbReference>
<dbReference type="CDD" id="cd00833">
    <property type="entry name" value="PKS"/>
    <property type="match status" value="1"/>
</dbReference>
<evidence type="ECO:0000313" key="9">
    <source>
        <dbReference type="Proteomes" id="UP000287547"/>
    </source>
</evidence>
<dbReference type="InterPro" id="IPR042104">
    <property type="entry name" value="PKS_dehydratase_sf"/>
</dbReference>
<dbReference type="Gene3D" id="3.10.129.110">
    <property type="entry name" value="Polyketide synthase dehydratase"/>
    <property type="match status" value="1"/>
</dbReference>
<dbReference type="InterPro" id="IPR032821">
    <property type="entry name" value="PKS_assoc"/>
</dbReference>
<dbReference type="InterPro" id="IPR014030">
    <property type="entry name" value="Ketoacyl_synth_N"/>
</dbReference>
<dbReference type="Pfam" id="PF16197">
    <property type="entry name" value="KAsynt_C_assoc"/>
    <property type="match status" value="1"/>
</dbReference>
<dbReference type="InterPro" id="IPR036736">
    <property type="entry name" value="ACP-like_sf"/>
</dbReference>
<dbReference type="GO" id="GO:0004315">
    <property type="term" value="F:3-oxoacyl-[acyl-carrier-protein] synthase activity"/>
    <property type="evidence" value="ECO:0007669"/>
    <property type="project" value="InterPro"/>
</dbReference>
<evidence type="ECO:0000313" key="8">
    <source>
        <dbReference type="EMBL" id="RSM77822.1"/>
    </source>
</evidence>
<dbReference type="PROSITE" id="PS52019">
    <property type="entry name" value="PKS_MFAS_DH"/>
    <property type="match status" value="1"/>
</dbReference>
<keyword evidence="2" id="KW-0597">Phosphoprotein</keyword>
<dbReference type="SUPFAM" id="SSF52151">
    <property type="entry name" value="FabD/lysophospholipase-like"/>
    <property type="match status" value="1"/>
</dbReference>
<dbReference type="InterPro" id="IPR020841">
    <property type="entry name" value="PKS_Beta-ketoAc_synthase_dom"/>
</dbReference>
<dbReference type="SMART" id="SM00825">
    <property type="entry name" value="PKS_KS"/>
    <property type="match status" value="1"/>
</dbReference>
<dbReference type="InterPro" id="IPR014031">
    <property type="entry name" value="Ketoacyl_synth_C"/>
</dbReference>
<protein>
    <submittedName>
        <fullName evidence="8">Type I polyketide synthase</fullName>
    </submittedName>
</protein>
<dbReference type="InterPro" id="IPR001227">
    <property type="entry name" value="Ac_transferase_dom_sf"/>
</dbReference>
<dbReference type="InterPro" id="IPR020806">
    <property type="entry name" value="PKS_PP-bd"/>
</dbReference>
<evidence type="ECO:0000256" key="1">
    <source>
        <dbReference type="ARBA" id="ARBA00022450"/>
    </source>
</evidence>
<dbReference type="GO" id="GO:0071770">
    <property type="term" value="P:DIM/DIP cell wall layer assembly"/>
    <property type="evidence" value="ECO:0007669"/>
    <property type="project" value="TreeGrafter"/>
</dbReference>
<dbReference type="Pfam" id="PF00109">
    <property type="entry name" value="ketoacyl-synt"/>
    <property type="match status" value="1"/>
</dbReference>
<dbReference type="InterPro" id="IPR050091">
    <property type="entry name" value="PKS_NRPS_Biosynth_Enz"/>
</dbReference>
<keyword evidence="1" id="KW-0596">Phosphopantetheine</keyword>
<evidence type="ECO:0000256" key="2">
    <source>
        <dbReference type="ARBA" id="ARBA00022553"/>
    </source>
</evidence>
<dbReference type="PROSITE" id="PS00606">
    <property type="entry name" value="KS3_1"/>
    <property type="match status" value="1"/>
</dbReference>
<dbReference type="SUPFAM" id="SSF53901">
    <property type="entry name" value="Thiolase-like"/>
    <property type="match status" value="1"/>
</dbReference>
<keyword evidence="3" id="KW-0808">Transferase</keyword>
<feature type="domain" description="PKS/mFAS DH" evidence="7">
    <location>
        <begin position="894"/>
        <end position="1168"/>
    </location>
</feature>
<feature type="active site" description="Proton acceptor; for dehydratase activity" evidence="4">
    <location>
        <position position="927"/>
    </location>
</feature>
<dbReference type="FunFam" id="3.40.47.10:FF:000019">
    <property type="entry name" value="Polyketide synthase type I"/>
    <property type="match status" value="1"/>
</dbReference>
<dbReference type="InterPro" id="IPR057326">
    <property type="entry name" value="KR_dom"/>
</dbReference>
<dbReference type="GO" id="GO:0004312">
    <property type="term" value="F:fatty acid synthase activity"/>
    <property type="evidence" value="ECO:0007669"/>
    <property type="project" value="TreeGrafter"/>
</dbReference>